<dbReference type="GO" id="GO:0015627">
    <property type="term" value="C:type II protein secretion system complex"/>
    <property type="evidence" value="ECO:0007669"/>
    <property type="project" value="InterPro"/>
</dbReference>
<dbReference type="PANTHER" id="PTHR30093">
    <property type="entry name" value="GENERAL SECRETION PATHWAY PROTEIN G"/>
    <property type="match status" value="1"/>
</dbReference>
<keyword evidence="1" id="KW-0488">Methylation</keyword>
<protein>
    <submittedName>
        <fullName evidence="3">Prepilin-type N-terminal cleavage/methylation domain-containing protein</fullName>
    </submittedName>
</protein>
<dbReference type="OrthoDB" id="241541at2"/>
<keyword evidence="2" id="KW-1133">Transmembrane helix</keyword>
<evidence type="ECO:0000256" key="2">
    <source>
        <dbReference type="SAM" id="Phobius"/>
    </source>
</evidence>
<dbReference type="Proteomes" id="UP000245959">
    <property type="component" value="Unassembled WGS sequence"/>
</dbReference>
<dbReference type="SUPFAM" id="SSF54523">
    <property type="entry name" value="Pili subunits"/>
    <property type="match status" value="1"/>
</dbReference>
<feature type="transmembrane region" description="Helical" evidence="2">
    <location>
        <begin position="21"/>
        <end position="43"/>
    </location>
</feature>
<accession>A0A2U1AND0</accession>
<evidence type="ECO:0000256" key="1">
    <source>
        <dbReference type="ARBA" id="ARBA00022481"/>
    </source>
</evidence>
<keyword evidence="2" id="KW-0472">Membrane</keyword>
<sequence length="247" mass="27920">MQSEKSSRHSDMPDAVCKKFTLIELLVVIAIIAILAAIMLPALNKARSRAHDTSCKSNLKQLGNYAVLYAADNDDYVVTQMGNYAWDNTAFTMFLQPYSSPWENNIPPSGSAVRKIGYCPGDKKPDFYCPSYGTLSLEQFMYPQAYQTGWRAEKDNYYFGKLGTIGKVGNVRANFALIADDPALNNHQSGNSVWLNYWRVDGSVNAFREHEGNLPYPADVDRGFWSNFSCYAKCWDRMSGFTVLYWL</sequence>
<organism evidence="3 4">
    <name type="scientific">Victivallis vadensis</name>
    <dbReference type="NCBI Taxonomy" id="172901"/>
    <lineage>
        <taxon>Bacteria</taxon>
        <taxon>Pseudomonadati</taxon>
        <taxon>Lentisphaerota</taxon>
        <taxon>Lentisphaeria</taxon>
        <taxon>Victivallales</taxon>
        <taxon>Victivallaceae</taxon>
        <taxon>Victivallis</taxon>
    </lineage>
</organism>
<dbReference type="PRINTS" id="PR00813">
    <property type="entry name" value="BCTERIALGSPG"/>
</dbReference>
<dbReference type="EMBL" id="QEKH01000030">
    <property type="protein sequence ID" value="PVY37888.1"/>
    <property type="molecule type" value="Genomic_DNA"/>
</dbReference>
<name>A0A2U1AND0_9BACT</name>
<proteinExistence type="predicted"/>
<dbReference type="InterPro" id="IPR045584">
    <property type="entry name" value="Pilin-like"/>
</dbReference>
<dbReference type="GeneID" id="79513950"/>
<evidence type="ECO:0000313" key="4">
    <source>
        <dbReference type="Proteomes" id="UP000245959"/>
    </source>
</evidence>
<comment type="caution">
    <text evidence="3">The sequence shown here is derived from an EMBL/GenBank/DDBJ whole genome shotgun (WGS) entry which is preliminary data.</text>
</comment>
<keyword evidence="4" id="KW-1185">Reference proteome</keyword>
<dbReference type="AlphaFoldDB" id="A0A2U1AND0"/>
<dbReference type="InterPro" id="IPR012902">
    <property type="entry name" value="N_methyl_site"/>
</dbReference>
<dbReference type="RefSeq" id="WP_116885300.1">
    <property type="nucleotide sequence ID" value="NZ_CABMMC010000021.1"/>
</dbReference>
<keyword evidence="2" id="KW-0812">Transmembrane</keyword>
<dbReference type="GO" id="GO:0015628">
    <property type="term" value="P:protein secretion by the type II secretion system"/>
    <property type="evidence" value="ECO:0007669"/>
    <property type="project" value="InterPro"/>
</dbReference>
<reference evidence="3 4" key="1">
    <citation type="submission" date="2018-04" db="EMBL/GenBank/DDBJ databases">
        <title>Genomic Encyclopedia of Type Strains, Phase IV (KMG-IV): sequencing the most valuable type-strain genomes for metagenomic binning, comparative biology and taxonomic classification.</title>
        <authorList>
            <person name="Goeker M."/>
        </authorList>
    </citation>
    <scope>NUCLEOTIDE SEQUENCE [LARGE SCALE GENOMIC DNA]</scope>
    <source>
        <strain evidence="3 4">DSM 14823</strain>
    </source>
</reference>
<gene>
    <name evidence="3" type="ORF">C8D82_13047</name>
</gene>
<dbReference type="NCBIfam" id="TIGR02532">
    <property type="entry name" value="IV_pilin_GFxxxE"/>
    <property type="match status" value="1"/>
</dbReference>
<dbReference type="Gene3D" id="3.30.700.10">
    <property type="entry name" value="Glycoprotein, Type 4 Pilin"/>
    <property type="match status" value="1"/>
</dbReference>
<evidence type="ECO:0000313" key="3">
    <source>
        <dbReference type="EMBL" id="PVY37888.1"/>
    </source>
</evidence>
<dbReference type="InterPro" id="IPR000983">
    <property type="entry name" value="Bac_GSPG_pilin"/>
</dbReference>